<gene>
    <name evidence="3" type="ORF">CVS29_03335</name>
</gene>
<keyword evidence="4" id="KW-1185">Reference proteome</keyword>
<evidence type="ECO:0000256" key="2">
    <source>
        <dbReference type="SAM" id="SignalP"/>
    </source>
</evidence>
<dbReference type="AlphaFoldDB" id="A0A2V3DYH3"/>
<name>A0A2V3DYH3_9MICC</name>
<comment type="caution">
    <text evidence="3">The sequence shown here is derived from an EMBL/GenBank/DDBJ whole genome shotgun (WGS) entry which is preliminary data.</text>
</comment>
<dbReference type="EMBL" id="QHLZ01000001">
    <property type="protein sequence ID" value="PXA69580.1"/>
    <property type="molecule type" value="Genomic_DNA"/>
</dbReference>
<keyword evidence="2" id="KW-0732">Signal</keyword>
<accession>A0A2V3DYH3</accession>
<sequence>MVTLAVVSGLALAMLVANQAVGAKVDSLKASVGASTAVNPAESRGGRGGGTQNAVPGPPNCSTR</sequence>
<reference evidence="3 4" key="1">
    <citation type="submission" date="2018-05" db="EMBL/GenBank/DDBJ databases">
        <title>Genetic diversity of glacier-inhabiting Cryobacterium bacteria in China and description of Cryobacterium mengkeensis sp. nov. and Arthrobacter glacialis sp. nov.</title>
        <authorList>
            <person name="Liu Q."/>
            <person name="Xin Y.-H."/>
        </authorList>
    </citation>
    <scope>NUCLEOTIDE SEQUENCE [LARGE SCALE GENOMIC DNA]</scope>
    <source>
        <strain evidence="3 4">GP3</strain>
    </source>
</reference>
<organism evidence="3 4">
    <name type="scientific">Arthrobacter psychrochitiniphilus</name>
    <dbReference type="NCBI Taxonomy" id="291045"/>
    <lineage>
        <taxon>Bacteria</taxon>
        <taxon>Bacillati</taxon>
        <taxon>Actinomycetota</taxon>
        <taxon>Actinomycetes</taxon>
        <taxon>Micrococcales</taxon>
        <taxon>Micrococcaceae</taxon>
        <taxon>Arthrobacter</taxon>
    </lineage>
</organism>
<feature type="signal peptide" evidence="2">
    <location>
        <begin position="1"/>
        <end position="19"/>
    </location>
</feature>
<proteinExistence type="predicted"/>
<protein>
    <submittedName>
        <fullName evidence="3">Uncharacterized protein</fullName>
    </submittedName>
</protein>
<evidence type="ECO:0000313" key="4">
    <source>
        <dbReference type="Proteomes" id="UP000246303"/>
    </source>
</evidence>
<evidence type="ECO:0000256" key="1">
    <source>
        <dbReference type="SAM" id="MobiDB-lite"/>
    </source>
</evidence>
<dbReference type="Proteomes" id="UP000246303">
    <property type="component" value="Unassembled WGS sequence"/>
</dbReference>
<feature type="chain" id="PRO_5038707582" evidence="2">
    <location>
        <begin position="20"/>
        <end position="64"/>
    </location>
</feature>
<dbReference type="OrthoDB" id="4924567at2"/>
<feature type="region of interest" description="Disordered" evidence="1">
    <location>
        <begin position="34"/>
        <end position="64"/>
    </location>
</feature>
<evidence type="ECO:0000313" key="3">
    <source>
        <dbReference type="EMBL" id="PXA69580.1"/>
    </source>
</evidence>